<keyword evidence="1" id="KW-0812">Transmembrane</keyword>
<feature type="transmembrane region" description="Helical" evidence="1">
    <location>
        <begin position="92"/>
        <end position="112"/>
    </location>
</feature>
<keyword evidence="3" id="KW-1185">Reference proteome</keyword>
<evidence type="ECO:0000313" key="2">
    <source>
        <dbReference type="EMBL" id="MFG6440000.1"/>
    </source>
</evidence>
<sequence length="215" mass="23157">MKPDTQDRLLAALRGEAAEPGATDPSSRAGRQLRRLLLDELQADQQTQALARGQTVAAADEALIQRLRAAGAFQATGRRSRWHVLAQRWLNLRGWLALPTLATALGMTFVLLRLQPLPPADDGATQWRGAIAVQQVQAADPAAWATELQAVFAQHQQPVRRVALPQGAGIELQARVPADATALRAALVERHVVVPANGQLLLRVVPTLQTGGQAR</sequence>
<dbReference type="Proteomes" id="UP001606301">
    <property type="component" value="Unassembled WGS sequence"/>
</dbReference>
<gene>
    <name evidence="2" type="ORF">ACG0Z3_04835</name>
</gene>
<accession>A0ABW7FE48</accession>
<evidence type="ECO:0008006" key="4">
    <source>
        <dbReference type="Google" id="ProtNLM"/>
    </source>
</evidence>
<proteinExistence type="predicted"/>
<comment type="caution">
    <text evidence="2">The sequence shown here is derived from an EMBL/GenBank/DDBJ whole genome shotgun (WGS) entry which is preliminary data.</text>
</comment>
<keyword evidence="1" id="KW-1133">Transmembrane helix</keyword>
<reference evidence="2 3" key="1">
    <citation type="submission" date="2024-08" db="EMBL/GenBank/DDBJ databases">
        <authorList>
            <person name="Lu H."/>
        </authorList>
    </citation>
    <scope>NUCLEOTIDE SEQUENCE [LARGE SCALE GENOMIC DNA]</scope>
    <source>
        <strain evidence="2 3">LKC17W</strain>
    </source>
</reference>
<evidence type="ECO:0000313" key="3">
    <source>
        <dbReference type="Proteomes" id="UP001606301"/>
    </source>
</evidence>
<evidence type="ECO:0000256" key="1">
    <source>
        <dbReference type="SAM" id="Phobius"/>
    </source>
</evidence>
<name>A0ABW7FE48_9BURK</name>
<keyword evidence="1" id="KW-0472">Membrane</keyword>
<protein>
    <recommendedName>
        <fullName evidence="4">DUF3619 family protein</fullName>
    </recommendedName>
</protein>
<dbReference type="RefSeq" id="WP_394395810.1">
    <property type="nucleotide sequence ID" value="NZ_JBIGHW010000002.1"/>
</dbReference>
<dbReference type="EMBL" id="JBIGHW010000002">
    <property type="protein sequence ID" value="MFG6440000.1"/>
    <property type="molecule type" value="Genomic_DNA"/>
</dbReference>
<organism evidence="2 3">
    <name type="scientific">Pelomonas margarita</name>
    <dbReference type="NCBI Taxonomy" id="3299031"/>
    <lineage>
        <taxon>Bacteria</taxon>
        <taxon>Pseudomonadati</taxon>
        <taxon>Pseudomonadota</taxon>
        <taxon>Betaproteobacteria</taxon>
        <taxon>Burkholderiales</taxon>
        <taxon>Sphaerotilaceae</taxon>
        <taxon>Roseateles</taxon>
    </lineage>
</organism>